<reference evidence="9" key="1">
    <citation type="journal article" date="2020" name="Stud. Mycol.">
        <title>101 Dothideomycetes genomes: a test case for predicting lifestyles and emergence of pathogens.</title>
        <authorList>
            <person name="Haridas S."/>
            <person name="Albert R."/>
            <person name="Binder M."/>
            <person name="Bloem J."/>
            <person name="Labutti K."/>
            <person name="Salamov A."/>
            <person name="Andreopoulos B."/>
            <person name="Baker S."/>
            <person name="Barry K."/>
            <person name="Bills G."/>
            <person name="Bluhm B."/>
            <person name="Cannon C."/>
            <person name="Castanera R."/>
            <person name="Culley D."/>
            <person name="Daum C."/>
            <person name="Ezra D."/>
            <person name="Gonzalez J."/>
            <person name="Henrissat B."/>
            <person name="Kuo A."/>
            <person name="Liang C."/>
            <person name="Lipzen A."/>
            <person name="Lutzoni F."/>
            <person name="Magnuson J."/>
            <person name="Mondo S."/>
            <person name="Nolan M."/>
            <person name="Ohm R."/>
            <person name="Pangilinan J."/>
            <person name="Park H.-J."/>
            <person name="Ramirez L."/>
            <person name="Alfaro M."/>
            <person name="Sun H."/>
            <person name="Tritt A."/>
            <person name="Yoshinaga Y."/>
            <person name="Zwiers L.-H."/>
            <person name="Turgeon B."/>
            <person name="Goodwin S."/>
            <person name="Spatafora J."/>
            <person name="Crous P."/>
            <person name="Grigoriev I."/>
        </authorList>
    </citation>
    <scope>NUCLEOTIDE SEQUENCE</scope>
    <source>
        <strain evidence="9">CBS 121739</strain>
    </source>
</reference>
<evidence type="ECO:0000256" key="7">
    <source>
        <dbReference type="SAM" id="MobiDB-lite"/>
    </source>
</evidence>
<dbReference type="OrthoDB" id="2420415at2759"/>
<keyword evidence="6" id="KW-0788">Thiol protease</keyword>
<feature type="compositionally biased region" description="Pro residues" evidence="7">
    <location>
        <begin position="818"/>
        <end position="828"/>
    </location>
</feature>
<dbReference type="Pfam" id="PF00443">
    <property type="entry name" value="UCH"/>
    <property type="match status" value="1"/>
</dbReference>
<accession>A0A6A6W991</accession>
<comment type="catalytic activity">
    <reaction evidence="1">
        <text>Thiol-dependent hydrolysis of ester, thioester, amide, peptide and isopeptide bonds formed by the C-terminal Gly of ubiquitin (a 76-residue protein attached to proteins as an intracellular targeting signal).</text>
        <dbReference type="EC" id="3.4.19.12"/>
    </reaction>
</comment>
<dbReference type="AlphaFoldDB" id="A0A6A6W991"/>
<keyword evidence="3" id="KW-0645">Protease</keyword>
<dbReference type="EC" id="3.4.19.12" evidence="2"/>
<protein>
    <recommendedName>
        <fullName evidence="2">ubiquitinyl hydrolase 1</fullName>
        <ecNumber evidence="2">3.4.19.12</ecNumber>
    </recommendedName>
</protein>
<dbReference type="GO" id="GO:0070628">
    <property type="term" value="F:proteasome binding"/>
    <property type="evidence" value="ECO:0007669"/>
    <property type="project" value="TreeGrafter"/>
</dbReference>
<dbReference type="PROSITE" id="PS50235">
    <property type="entry name" value="USP_3"/>
    <property type="match status" value="1"/>
</dbReference>
<dbReference type="PROSITE" id="PS00972">
    <property type="entry name" value="USP_1"/>
    <property type="match status" value="1"/>
</dbReference>
<dbReference type="InterPro" id="IPR028889">
    <property type="entry name" value="USP"/>
</dbReference>
<organism evidence="9 10">
    <name type="scientific">Pseudovirgaria hyperparasitica</name>
    <dbReference type="NCBI Taxonomy" id="470096"/>
    <lineage>
        <taxon>Eukaryota</taxon>
        <taxon>Fungi</taxon>
        <taxon>Dikarya</taxon>
        <taxon>Ascomycota</taxon>
        <taxon>Pezizomycotina</taxon>
        <taxon>Dothideomycetes</taxon>
        <taxon>Dothideomycetes incertae sedis</taxon>
        <taxon>Acrospermales</taxon>
        <taxon>Acrospermaceae</taxon>
        <taxon>Pseudovirgaria</taxon>
    </lineage>
</organism>
<dbReference type="GO" id="GO:0004843">
    <property type="term" value="F:cysteine-type deubiquitinase activity"/>
    <property type="evidence" value="ECO:0007669"/>
    <property type="project" value="UniProtKB-EC"/>
</dbReference>
<dbReference type="RefSeq" id="XP_033600608.1">
    <property type="nucleotide sequence ID" value="XM_033744025.1"/>
</dbReference>
<dbReference type="SUPFAM" id="SSF54001">
    <property type="entry name" value="Cysteine proteinases"/>
    <property type="match status" value="1"/>
</dbReference>
<feature type="compositionally biased region" description="Polar residues" evidence="7">
    <location>
        <begin position="743"/>
        <end position="756"/>
    </location>
</feature>
<feature type="region of interest" description="Disordered" evidence="7">
    <location>
        <begin position="721"/>
        <end position="834"/>
    </location>
</feature>
<dbReference type="InterPro" id="IPR044635">
    <property type="entry name" value="UBP14-like"/>
</dbReference>
<proteinExistence type="predicted"/>
<evidence type="ECO:0000256" key="5">
    <source>
        <dbReference type="ARBA" id="ARBA00022801"/>
    </source>
</evidence>
<evidence type="ECO:0000313" key="10">
    <source>
        <dbReference type="Proteomes" id="UP000799437"/>
    </source>
</evidence>
<dbReference type="GO" id="GO:0061136">
    <property type="term" value="P:regulation of proteasomal protein catabolic process"/>
    <property type="evidence" value="ECO:0007669"/>
    <property type="project" value="TreeGrafter"/>
</dbReference>
<dbReference type="PANTHER" id="PTHR43982:SF6">
    <property type="entry name" value="UBIQUITIN CARBOXYL-TERMINAL HYDROLASE 2-RELATED"/>
    <property type="match status" value="1"/>
</dbReference>
<dbReference type="Pfam" id="PF13446">
    <property type="entry name" value="RPT"/>
    <property type="match status" value="3"/>
</dbReference>
<dbReference type="PANTHER" id="PTHR43982">
    <property type="entry name" value="UBIQUITIN CARBOXYL-TERMINAL HYDROLASE"/>
    <property type="match status" value="1"/>
</dbReference>
<dbReference type="GO" id="GO:0016579">
    <property type="term" value="P:protein deubiquitination"/>
    <property type="evidence" value="ECO:0007669"/>
    <property type="project" value="InterPro"/>
</dbReference>
<dbReference type="GO" id="GO:0043161">
    <property type="term" value="P:proteasome-mediated ubiquitin-dependent protein catabolic process"/>
    <property type="evidence" value="ECO:0007669"/>
    <property type="project" value="InterPro"/>
</dbReference>
<dbReference type="InterPro" id="IPR018200">
    <property type="entry name" value="USP_CS"/>
</dbReference>
<dbReference type="CDD" id="cd02666">
    <property type="entry name" value="Peptidase_C19J"/>
    <property type="match status" value="1"/>
</dbReference>
<keyword evidence="10" id="KW-1185">Reference proteome</keyword>
<feature type="domain" description="USP" evidence="8">
    <location>
        <begin position="613"/>
        <end position="1179"/>
    </location>
</feature>
<evidence type="ECO:0000256" key="6">
    <source>
        <dbReference type="ARBA" id="ARBA00022807"/>
    </source>
</evidence>
<gene>
    <name evidence="9" type="ORF">EJ05DRAFT_476417</name>
</gene>
<evidence type="ECO:0000256" key="1">
    <source>
        <dbReference type="ARBA" id="ARBA00000707"/>
    </source>
</evidence>
<dbReference type="InterPro" id="IPR025305">
    <property type="entry name" value="UCH_repeat_domain"/>
</dbReference>
<evidence type="ECO:0000259" key="8">
    <source>
        <dbReference type="PROSITE" id="PS50235"/>
    </source>
</evidence>
<evidence type="ECO:0000313" key="9">
    <source>
        <dbReference type="EMBL" id="KAF2758157.1"/>
    </source>
</evidence>
<dbReference type="FunFam" id="3.90.70.10:FF:000122">
    <property type="entry name" value="Ubiquitin carboxyl-terminal hydrolase 2"/>
    <property type="match status" value="1"/>
</dbReference>
<dbReference type="PROSITE" id="PS00973">
    <property type="entry name" value="USP_2"/>
    <property type="match status" value="1"/>
</dbReference>
<dbReference type="Proteomes" id="UP000799437">
    <property type="component" value="Unassembled WGS sequence"/>
</dbReference>
<sequence length="1225" mass="137890">MAWRPGKTAPRLLEDLLTYDPRNEAVIGRNTLTDAPPVFDPEKSSSHTRYNGCRHAFMEKTEQSKLPDAGRPLEKSEKYKIATYCNQCRFHFDVTVDYSGQLYHGSPCPNNEFPLHHFTHVPSKENDKAGPSLSPQDSTYHFRCTAKDCPVEVYVRSRPPMFKTSWVDLLTNVDGLRARLAAAKSVDPNRALDINLALPWDGMQYLRKYIVDSLSPEVKHKMIPARNVKFMAAFGSDCDHVLLELGFVRVEAEDSNELKWRLPQCESSIGPFQADSHRSKLLDILAELDSLLLKRASSEIKQMKFAPPEPRPCLKDLERALGCLDYPKDPASRHIANKDIPEHPFYGSLGVLSDFSDQLVIFAYKRQIESDPSNTAYYFECIEDLAKGRNSETLATEVQILASQGQVNRKQVRQAYKYFNIDPDMSQTSDTFIINQYRARLADVSSNQERDMREMLRILGSARQSNEILHEASNSLETYAQALSWLDVQDNIADEFIVTMATIKLEDSGSQENARKAVRIIAEHRNSDALRIWLETGQLGHTEMDLAEAYRILDISDRTQEIDQGSLSVLFEVRMTDSSHPPAKLQEAYALISKSKFGMNEETSQHPPGNWPVGFQNIGNTCYLNSLLQYFFTIRPLRELVLNFDKYKLELTAENITKKRVGGREVSVVELEKAQEFVQELKKLFTGMITSTESSVRPEVRLACLALLSTGDEALQRRHSINNRGAGLGETNGTPFIGPMPMPTTNGASSPPQTETGDNKSDSTLVGDGSTPASSTEETDDALKAKDIQSTDLDAGVTEMDVSDADKPVTNGAMPAEPNRPPPVPPRPKAADTASTNVPADVEWAARQQDVAEVMNKVLFQLQCAIRPEVMSDGQVSDLTRRLFFGETTTTRTRNNKIERKKETWDTLFVNVNEGPRDIYKALDEEFDKGDIEEIKQDADHGILSKYENISVLPPVVQVNVKRVNYDTKKRETFKSHNHLHLEDTLFLDRYLEQTASVSAEELYSRRVKSWEWKKRLRVLQSRLQELKGDADSGELADTIEVTAEYLSGQEEEDEEESSQMAVDGESERAKLVAALRKRATELRHERDAIGDEIVELQDKIEGLFSDLQDHPYKLHAIFMHRGSAGGGHYWVYIRDFQNNMWRKYNDTKVDEVTNLQEIFGEDKTKPPATSTGVVYVQEGLSGKLTEAVCRQMAGEQEDVEMVDVIAGAGADTDADAEVIEGVEP</sequence>
<dbReference type="Gene3D" id="3.90.70.10">
    <property type="entry name" value="Cysteine proteinases"/>
    <property type="match status" value="2"/>
</dbReference>
<name>A0A6A6W991_9PEZI</name>
<dbReference type="GeneID" id="54485079"/>
<keyword evidence="5" id="KW-0378">Hydrolase</keyword>
<evidence type="ECO:0000256" key="4">
    <source>
        <dbReference type="ARBA" id="ARBA00022786"/>
    </source>
</evidence>
<dbReference type="InterPro" id="IPR001394">
    <property type="entry name" value="Peptidase_C19_UCH"/>
</dbReference>
<evidence type="ECO:0000256" key="3">
    <source>
        <dbReference type="ARBA" id="ARBA00022670"/>
    </source>
</evidence>
<dbReference type="EMBL" id="ML996572">
    <property type="protein sequence ID" value="KAF2758157.1"/>
    <property type="molecule type" value="Genomic_DNA"/>
</dbReference>
<evidence type="ECO:0000256" key="2">
    <source>
        <dbReference type="ARBA" id="ARBA00012759"/>
    </source>
</evidence>
<dbReference type="InterPro" id="IPR038765">
    <property type="entry name" value="Papain-like_cys_pep_sf"/>
</dbReference>
<keyword evidence="4" id="KW-0833">Ubl conjugation pathway</keyword>